<dbReference type="GO" id="GO:0006355">
    <property type="term" value="P:regulation of DNA-templated transcription"/>
    <property type="evidence" value="ECO:0007669"/>
    <property type="project" value="InterPro"/>
</dbReference>
<proteinExistence type="predicted"/>
<evidence type="ECO:0008006" key="3">
    <source>
        <dbReference type="Google" id="ProtNLM"/>
    </source>
</evidence>
<name>A0A0D6P8M6_9PROT</name>
<organism evidence="1 2">
    <name type="scientific">Acidisphaera rubrifaciens HS-AP3</name>
    <dbReference type="NCBI Taxonomy" id="1231350"/>
    <lineage>
        <taxon>Bacteria</taxon>
        <taxon>Pseudomonadati</taxon>
        <taxon>Pseudomonadota</taxon>
        <taxon>Alphaproteobacteria</taxon>
        <taxon>Acetobacterales</taxon>
        <taxon>Acetobacteraceae</taxon>
        <taxon>Acidisphaera</taxon>
    </lineage>
</organism>
<comment type="caution">
    <text evidence="1">The sequence shown here is derived from an EMBL/GenBank/DDBJ whole genome shotgun (WGS) entry which is preliminary data.</text>
</comment>
<keyword evidence="2" id="KW-1185">Reference proteome</keyword>
<dbReference type="AlphaFoldDB" id="A0A0D6P8M6"/>
<evidence type="ECO:0000313" key="1">
    <source>
        <dbReference type="EMBL" id="GAN78032.1"/>
    </source>
</evidence>
<protein>
    <recommendedName>
        <fullName evidence="3">Ribbon-helix-helix protein CopG domain-containing protein</fullName>
    </recommendedName>
</protein>
<reference evidence="1 2" key="1">
    <citation type="submission" date="2012-11" db="EMBL/GenBank/DDBJ databases">
        <title>Whole genome sequence of Acidisphaera rubrifaciens HS-AP3.</title>
        <authorList>
            <person name="Azuma Y."/>
            <person name="Higashiura N."/>
            <person name="Hirakawa H."/>
            <person name="Matsushita K."/>
        </authorList>
    </citation>
    <scope>NUCLEOTIDE SEQUENCE [LARGE SCALE GENOMIC DNA]</scope>
    <source>
        <strain evidence="1 2">HS-AP3</strain>
    </source>
</reference>
<dbReference type="EMBL" id="BANB01000579">
    <property type="protein sequence ID" value="GAN78032.1"/>
    <property type="molecule type" value="Genomic_DNA"/>
</dbReference>
<dbReference type="Proteomes" id="UP000032680">
    <property type="component" value="Unassembled WGS sequence"/>
</dbReference>
<evidence type="ECO:0000313" key="2">
    <source>
        <dbReference type="Proteomes" id="UP000032680"/>
    </source>
</evidence>
<accession>A0A0D6P8M6</accession>
<dbReference type="InterPro" id="IPR010985">
    <property type="entry name" value="Ribbon_hlx_hlx"/>
</dbReference>
<dbReference type="SUPFAM" id="SSF47598">
    <property type="entry name" value="Ribbon-helix-helix"/>
    <property type="match status" value="1"/>
</dbReference>
<sequence length="67" mass="7771">MRTVCSYFIRMDNLDRRVTTTLTLPLRHIAELDMIAREHDTSRSRIAARAIKEYLARHSAGEAQPDE</sequence>
<gene>
    <name evidence="1" type="ORF">Asru_0579_02</name>
</gene>